<dbReference type="InterPro" id="IPR028098">
    <property type="entry name" value="Glyco_trans_4-like_N"/>
</dbReference>
<dbReference type="PANTHER" id="PTHR46401">
    <property type="entry name" value="GLYCOSYLTRANSFERASE WBBK-RELATED"/>
    <property type="match status" value="1"/>
</dbReference>
<accession>A0A3A4R1Y7</accession>
<organism evidence="4 5">
    <name type="scientific">Candidatus Auribacter fodinae</name>
    <dbReference type="NCBI Taxonomy" id="2093366"/>
    <lineage>
        <taxon>Bacteria</taxon>
        <taxon>Pseudomonadati</taxon>
        <taxon>Candidatus Auribacterota</taxon>
        <taxon>Candidatus Auribacteria</taxon>
        <taxon>Candidatus Auribacterales</taxon>
        <taxon>Candidatus Auribacteraceae</taxon>
        <taxon>Candidatus Auribacter</taxon>
    </lineage>
</organism>
<sequence length="376" mass="43659">MRIGISCIVLHRNRRGFETYIRQLIKGLAELDKELEIYIYSDHELPEFENIQNVKVRVVANRIKNFFWRNISLPLCAMRDKIDIMHFPDNSVWLFPWKRTVVTLHDISPVICKKYHLTAWWMLILVRLIYWLIKQNAQVVITDSRSSKKDIDRYFGAPSQKVVSIPLYCNEEFRLLAPDVCRISTLDVDKGEQFVLFVGAIDPRKNLVNLVKAVEIVRKRWKKDVRLLIVGEYKRLKGLRFTRRKELIYHETVKDFVRMMGYMDKNKLVALYNMASVCVLPSFYEGFGLPVLEAMSCGTPVIVSDSDWGREITGDNALFVDPENVVDIAEKILIILKNNDIADSLRAKGLLHVKNYSAKITASKTLDVYKKIFGVV</sequence>
<dbReference type="GO" id="GO:0016757">
    <property type="term" value="F:glycosyltransferase activity"/>
    <property type="evidence" value="ECO:0007669"/>
    <property type="project" value="InterPro"/>
</dbReference>
<feature type="domain" description="Glycosyl transferase family 1" evidence="2">
    <location>
        <begin position="188"/>
        <end position="347"/>
    </location>
</feature>
<feature type="domain" description="Glycosyltransferase subfamily 4-like N-terminal" evidence="3">
    <location>
        <begin position="16"/>
        <end position="166"/>
    </location>
</feature>
<dbReference type="Pfam" id="PF13439">
    <property type="entry name" value="Glyco_transf_4"/>
    <property type="match status" value="1"/>
</dbReference>
<evidence type="ECO:0000256" key="1">
    <source>
        <dbReference type="ARBA" id="ARBA00022679"/>
    </source>
</evidence>
<comment type="caution">
    <text evidence="4">The sequence shown here is derived from an EMBL/GenBank/DDBJ whole genome shotgun (WGS) entry which is preliminary data.</text>
</comment>
<evidence type="ECO:0000259" key="2">
    <source>
        <dbReference type="Pfam" id="PF00534"/>
    </source>
</evidence>
<gene>
    <name evidence="4" type="ORF">C4541_12630</name>
</gene>
<evidence type="ECO:0000313" key="5">
    <source>
        <dbReference type="Proteomes" id="UP000266426"/>
    </source>
</evidence>
<dbReference type="Proteomes" id="UP000266426">
    <property type="component" value="Unassembled WGS sequence"/>
</dbReference>
<dbReference type="Pfam" id="PF00534">
    <property type="entry name" value="Glycos_transf_1"/>
    <property type="match status" value="1"/>
</dbReference>
<dbReference type="InterPro" id="IPR001296">
    <property type="entry name" value="Glyco_trans_1"/>
</dbReference>
<reference evidence="4 5" key="1">
    <citation type="journal article" date="2017" name="ISME J.">
        <title>Energy and carbon metabolisms in a deep terrestrial subsurface fluid microbial community.</title>
        <authorList>
            <person name="Momper L."/>
            <person name="Jungbluth S.P."/>
            <person name="Lee M.D."/>
            <person name="Amend J.P."/>
        </authorList>
    </citation>
    <scope>NUCLEOTIDE SEQUENCE [LARGE SCALE GENOMIC DNA]</scope>
    <source>
        <strain evidence="4">SURF_26</strain>
    </source>
</reference>
<proteinExistence type="predicted"/>
<protein>
    <submittedName>
        <fullName evidence="4">Glycosyltransferase family 1 protein</fullName>
    </submittedName>
</protein>
<keyword evidence="1 4" id="KW-0808">Transferase</keyword>
<dbReference type="SUPFAM" id="SSF53756">
    <property type="entry name" value="UDP-Glycosyltransferase/glycogen phosphorylase"/>
    <property type="match status" value="1"/>
</dbReference>
<dbReference type="AlphaFoldDB" id="A0A3A4R1Y7"/>
<evidence type="ECO:0000259" key="3">
    <source>
        <dbReference type="Pfam" id="PF13439"/>
    </source>
</evidence>
<dbReference type="PANTHER" id="PTHR46401:SF2">
    <property type="entry name" value="GLYCOSYLTRANSFERASE WBBK-RELATED"/>
    <property type="match status" value="1"/>
</dbReference>
<dbReference type="CDD" id="cd03809">
    <property type="entry name" value="GT4_MtfB-like"/>
    <property type="match status" value="1"/>
</dbReference>
<dbReference type="EMBL" id="QZJZ01000097">
    <property type="protein sequence ID" value="RJP56308.1"/>
    <property type="molecule type" value="Genomic_DNA"/>
</dbReference>
<dbReference type="Gene3D" id="3.40.50.2000">
    <property type="entry name" value="Glycogen Phosphorylase B"/>
    <property type="match status" value="2"/>
</dbReference>
<evidence type="ECO:0000313" key="4">
    <source>
        <dbReference type="EMBL" id="RJP56308.1"/>
    </source>
</evidence>
<name>A0A3A4R1Y7_9BACT</name>